<dbReference type="RefSeq" id="XP_041199872.1">
    <property type="nucleotide sequence ID" value="XM_041329727.1"/>
</dbReference>
<organism evidence="1 2">
    <name type="scientific">Suillus subaureus</name>
    <dbReference type="NCBI Taxonomy" id="48587"/>
    <lineage>
        <taxon>Eukaryota</taxon>
        <taxon>Fungi</taxon>
        <taxon>Dikarya</taxon>
        <taxon>Basidiomycota</taxon>
        <taxon>Agaricomycotina</taxon>
        <taxon>Agaricomycetes</taxon>
        <taxon>Agaricomycetidae</taxon>
        <taxon>Boletales</taxon>
        <taxon>Suillineae</taxon>
        <taxon>Suillaceae</taxon>
        <taxon>Suillus</taxon>
    </lineage>
</organism>
<comment type="caution">
    <text evidence="1">The sequence shown here is derived from an EMBL/GenBank/DDBJ whole genome shotgun (WGS) entry which is preliminary data.</text>
</comment>
<sequence length="108" mass="11862">LGHTNYRTVYDLACSSNATGMPINLSTEPPICDTCILGKQTRSSVPKVWVGDWCEKLGIMHVGLMEHPDTVSAAGNRYVMDLIDNFLSYAWSVPLAAKSDTFPALQAW</sequence>
<name>A0A9P7ENH2_9AGAM</name>
<reference evidence="1" key="1">
    <citation type="journal article" date="2020" name="New Phytol.">
        <title>Comparative genomics reveals dynamic genome evolution in host specialist ectomycorrhizal fungi.</title>
        <authorList>
            <person name="Lofgren L.A."/>
            <person name="Nguyen N.H."/>
            <person name="Vilgalys R."/>
            <person name="Ruytinx J."/>
            <person name="Liao H.L."/>
            <person name="Branco S."/>
            <person name="Kuo A."/>
            <person name="LaButti K."/>
            <person name="Lipzen A."/>
            <person name="Andreopoulos W."/>
            <person name="Pangilinan J."/>
            <person name="Riley R."/>
            <person name="Hundley H."/>
            <person name="Na H."/>
            <person name="Barry K."/>
            <person name="Grigoriev I.V."/>
            <person name="Stajich J.E."/>
            <person name="Kennedy P.G."/>
        </authorList>
    </citation>
    <scope>NUCLEOTIDE SEQUENCE</scope>
    <source>
        <strain evidence="1">MN1</strain>
    </source>
</reference>
<dbReference type="GeneID" id="64623744"/>
<dbReference type="EMBL" id="JABBWG010000001">
    <property type="protein sequence ID" value="KAG1827025.1"/>
    <property type="molecule type" value="Genomic_DNA"/>
</dbReference>
<evidence type="ECO:0000313" key="1">
    <source>
        <dbReference type="EMBL" id="KAG1827025.1"/>
    </source>
</evidence>
<dbReference type="AlphaFoldDB" id="A0A9P7ENH2"/>
<keyword evidence="2" id="KW-1185">Reference proteome</keyword>
<feature type="non-terminal residue" evidence="1">
    <location>
        <position position="108"/>
    </location>
</feature>
<accession>A0A9P7ENH2</accession>
<evidence type="ECO:0000313" key="2">
    <source>
        <dbReference type="Proteomes" id="UP000807769"/>
    </source>
</evidence>
<feature type="non-terminal residue" evidence="1">
    <location>
        <position position="1"/>
    </location>
</feature>
<proteinExistence type="predicted"/>
<evidence type="ECO:0008006" key="3">
    <source>
        <dbReference type="Google" id="ProtNLM"/>
    </source>
</evidence>
<gene>
    <name evidence="1" type="ORF">BJ212DRAFT_1252374</name>
</gene>
<dbReference type="OrthoDB" id="2713924at2759"/>
<dbReference type="Proteomes" id="UP000807769">
    <property type="component" value="Unassembled WGS sequence"/>
</dbReference>
<protein>
    <recommendedName>
        <fullName evidence="3">GAG-pre-integrase domain-containing protein</fullName>
    </recommendedName>
</protein>